<name>A0A1Y2FRK7_9BASI</name>
<evidence type="ECO:0000313" key="2">
    <source>
        <dbReference type="EMBL" id="ORY85345.1"/>
    </source>
</evidence>
<feature type="region of interest" description="Disordered" evidence="1">
    <location>
        <begin position="436"/>
        <end position="479"/>
    </location>
</feature>
<sequence length="479" mass="52965">MAPTLPAELIKHILELVYEDVRPVHRSPLLDPWSFGFDGAFLFTFRPILLVSKAFHALALPFLVRDLATYMVPSTQSKAFNFIQKHSLGSHVQILLGNQGDLTSEQKVNLFRACPNVRTLYLLSPLPLDLQVPSTITTLHLRGFPYFDRYAAFTLADSLPQLKRLALFELKNVVTHPFPLSSCWRLEELAIQTVPPEMEAQVLAWIADSSSSLRVFSLTTPSFYKSASTHQKDTLSPSALIPELSSVLPSLRWLHLGAEGSLPVGCEILGEETLPSWEVLEIAVDEDSVDQLLDLSSTIRRVVLTITSENFEFTRTSTVVRTLKAFVKTHPRLELFSIDLGDDTSPEDGWADGLTEECKKRGVVFACNDSAVWDAEGAQEFKAESTSTDDSDSDAHSTGTEEGFDYDAEDDAVWANLWSEEKRLAMGLASDLDDTGEATLHAPTADRNSADSNSVVKAKESKEIEREKNTTTAADSPST</sequence>
<reference evidence="2 3" key="1">
    <citation type="submission" date="2016-07" db="EMBL/GenBank/DDBJ databases">
        <title>Pervasive Adenine N6-methylation of Active Genes in Fungi.</title>
        <authorList>
            <consortium name="DOE Joint Genome Institute"/>
            <person name="Mondo S.J."/>
            <person name="Dannebaum R.O."/>
            <person name="Kuo R.C."/>
            <person name="Labutti K."/>
            <person name="Haridas S."/>
            <person name="Kuo A."/>
            <person name="Salamov A."/>
            <person name="Ahrendt S.R."/>
            <person name="Lipzen A."/>
            <person name="Sullivan W."/>
            <person name="Andreopoulos W.B."/>
            <person name="Clum A."/>
            <person name="Lindquist E."/>
            <person name="Daum C."/>
            <person name="Ramamoorthy G.K."/>
            <person name="Gryganskyi A."/>
            <person name="Culley D."/>
            <person name="Magnuson J.K."/>
            <person name="James T.Y."/>
            <person name="O'Malley M.A."/>
            <person name="Stajich J.E."/>
            <person name="Spatafora J.W."/>
            <person name="Visel A."/>
            <person name="Grigoriev I.V."/>
        </authorList>
    </citation>
    <scope>NUCLEOTIDE SEQUENCE [LARGE SCALE GENOMIC DNA]</scope>
    <source>
        <strain evidence="2 3">62-1032</strain>
    </source>
</reference>
<feature type="region of interest" description="Disordered" evidence="1">
    <location>
        <begin position="378"/>
        <end position="406"/>
    </location>
</feature>
<feature type="compositionally biased region" description="Polar residues" evidence="1">
    <location>
        <begin position="446"/>
        <end position="455"/>
    </location>
</feature>
<feature type="compositionally biased region" description="Polar residues" evidence="1">
    <location>
        <begin position="470"/>
        <end position="479"/>
    </location>
</feature>
<protein>
    <submittedName>
        <fullName evidence="2">Uncharacterized protein</fullName>
    </submittedName>
</protein>
<dbReference type="InParanoid" id="A0A1Y2FRK7"/>
<dbReference type="Proteomes" id="UP000193467">
    <property type="component" value="Unassembled WGS sequence"/>
</dbReference>
<dbReference type="InterPro" id="IPR032675">
    <property type="entry name" value="LRR_dom_sf"/>
</dbReference>
<evidence type="ECO:0000313" key="3">
    <source>
        <dbReference type="Proteomes" id="UP000193467"/>
    </source>
</evidence>
<dbReference type="EMBL" id="MCGR01000016">
    <property type="protein sequence ID" value="ORY85345.1"/>
    <property type="molecule type" value="Genomic_DNA"/>
</dbReference>
<dbReference type="SUPFAM" id="SSF52047">
    <property type="entry name" value="RNI-like"/>
    <property type="match status" value="1"/>
</dbReference>
<keyword evidence="3" id="KW-1185">Reference proteome</keyword>
<gene>
    <name evidence="2" type="ORF">BCR35DRAFT_302814</name>
</gene>
<comment type="caution">
    <text evidence="2">The sequence shown here is derived from an EMBL/GenBank/DDBJ whole genome shotgun (WGS) entry which is preliminary data.</text>
</comment>
<accession>A0A1Y2FRK7</accession>
<evidence type="ECO:0000256" key="1">
    <source>
        <dbReference type="SAM" id="MobiDB-lite"/>
    </source>
</evidence>
<organism evidence="2 3">
    <name type="scientific">Leucosporidium creatinivorum</name>
    <dbReference type="NCBI Taxonomy" id="106004"/>
    <lineage>
        <taxon>Eukaryota</taxon>
        <taxon>Fungi</taxon>
        <taxon>Dikarya</taxon>
        <taxon>Basidiomycota</taxon>
        <taxon>Pucciniomycotina</taxon>
        <taxon>Microbotryomycetes</taxon>
        <taxon>Leucosporidiales</taxon>
        <taxon>Leucosporidium</taxon>
    </lineage>
</organism>
<feature type="compositionally biased region" description="Basic and acidic residues" evidence="1">
    <location>
        <begin position="457"/>
        <end position="469"/>
    </location>
</feature>
<dbReference type="Gene3D" id="3.80.10.10">
    <property type="entry name" value="Ribonuclease Inhibitor"/>
    <property type="match status" value="1"/>
</dbReference>
<dbReference type="AlphaFoldDB" id="A0A1Y2FRK7"/>
<proteinExistence type="predicted"/>